<keyword evidence="2" id="KW-1185">Reference proteome</keyword>
<dbReference type="Proteomes" id="UP001221142">
    <property type="component" value="Unassembled WGS sequence"/>
</dbReference>
<comment type="caution">
    <text evidence="1">The sequence shown here is derived from an EMBL/GenBank/DDBJ whole genome shotgun (WGS) entry which is preliminary data.</text>
</comment>
<sequence length="180" mass="20551">MIKTAKKYNLQFTGLSISNDILLQMPIWGHRGVNQGRFAKIRKKHGIKCLRENHKTTTVQSIIRIAQRATTVPGKPHRINPSGIGRKICGCPPCRRDRVELGCKHNGRCVEAAKALLDCLYPKWNPLTPRCDHCEYTTLEDEEQERIVDVGYDKETALTFDPSFRLTDFAHGFRIFASEE</sequence>
<organism evidence="1 2">
    <name type="scientific">Roridomyces roridus</name>
    <dbReference type="NCBI Taxonomy" id="1738132"/>
    <lineage>
        <taxon>Eukaryota</taxon>
        <taxon>Fungi</taxon>
        <taxon>Dikarya</taxon>
        <taxon>Basidiomycota</taxon>
        <taxon>Agaricomycotina</taxon>
        <taxon>Agaricomycetes</taxon>
        <taxon>Agaricomycetidae</taxon>
        <taxon>Agaricales</taxon>
        <taxon>Marasmiineae</taxon>
        <taxon>Mycenaceae</taxon>
        <taxon>Roridomyces</taxon>
    </lineage>
</organism>
<feature type="non-terminal residue" evidence="1">
    <location>
        <position position="180"/>
    </location>
</feature>
<dbReference type="AlphaFoldDB" id="A0AAD7B5J0"/>
<evidence type="ECO:0000313" key="1">
    <source>
        <dbReference type="EMBL" id="KAJ7611280.1"/>
    </source>
</evidence>
<proteinExistence type="predicted"/>
<name>A0AAD7B5J0_9AGAR</name>
<accession>A0AAD7B5J0</accession>
<gene>
    <name evidence="1" type="ORF">FB45DRAFT_691419</name>
</gene>
<reference evidence="1" key="1">
    <citation type="submission" date="2023-03" db="EMBL/GenBank/DDBJ databases">
        <title>Massive genome expansion in bonnet fungi (Mycena s.s.) driven by repeated elements and novel gene families across ecological guilds.</title>
        <authorList>
            <consortium name="Lawrence Berkeley National Laboratory"/>
            <person name="Harder C.B."/>
            <person name="Miyauchi S."/>
            <person name="Viragh M."/>
            <person name="Kuo A."/>
            <person name="Thoen E."/>
            <person name="Andreopoulos B."/>
            <person name="Lu D."/>
            <person name="Skrede I."/>
            <person name="Drula E."/>
            <person name="Henrissat B."/>
            <person name="Morin E."/>
            <person name="Kohler A."/>
            <person name="Barry K."/>
            <person name="LaButti K."/>
            <person name="Morin E."/>
            <person name="Salamov A."/>
            <person name="Lipzen A."/>
            <person name="Mereny Z."/>
            <person name="Hegedus B."/>
            <person name="Baldrian P."/>
            <person name="Stursova M."/>
            <person name="Weitz H."/>
            <person name="Taylor A."/>
            <person name="Grigoriev I.V."/>
            <person name="Nagy L.G."/>
            <person name="Martin F."/>
            <person name="Kauserud H."/>
        </authorList>
    </citation>
    <scope>NUCLEOTIDE SEQUENCE</scope>
    <source>
        <strain evidence="1">9284</strain>
    </source>
</reference>
<dbReference type="EMBL" id="JARKIF010000033">
    <property type="protein sequence ID" value="KAJ7611280.1"/>
    <property type="molecule type" value="Genomic_DNA"/>
</dbReference>
<protein>
    <submittedName>
        <fullName evidence="1">Uncharacterized protein</fullName>
    </submittedName>
</protein>
<evidence type="ECO:0000313" key="2">
    <source>
        <dbReference type="Proteomes" id="UP001221142"/>
    </source>
</evidence>